<keyword evidence="2" id="KW-1185">Reference proteome</keyword>
<dbReference type="HOGENOM" id="CLU_111038_0_0_9"/>
<dbReference type="Proteomes" id="UP000001299">
    <property type="component" value="Chromosome 1"/>
</dbReference>
<dbReference type="AlphaFoldDB" id="E0RXT9"/>
<dbReference type="STRING" id="515622.bpr_I1931"/>
<name>E0RXT9_BUTPB</name>
<sequence length="216" mass="24961">MANRLPDISDKHKVCIICEGNEEYKYLERLNCLHVWNDIYDISLVNAEGNGNIPARYQDRYQNGAYEVVLVFCDTEKKPYEQYEDIKRKINEFHGVDNAADEVVIFGNPCTMQIVSKHWTDEIIKRPAKATNAPLIEKYTGVKGYKGRADQIDKVMESIGVDNYNDMKERIVKMPQDDHVDGSSNFSKLFGKLETSDVQWMNRINDNIEGLEDKKE</sequence>
<evidence type="ECO:0000313" key="1">
    <source>
        <dbReference type="EMBL" id="ADL34665.1"/>
    </source>
</evidence>
<dbReference type="RefSeq" id="WP_013281319.1">
    <property type="nucleotide sequence ID" value="NC_014387.1"/>
</dbReference>
<reference evidence="1 2" key="1">
    <citation type="journal article" date="2010" name="PLoS ONE">
        <title>The glycobiome of the rumen bacterium Butyrivibrio proteoclasticus B316(T) highlights adaptation to a polysaccharide-rich environment.</title>
        <authorList>
            <person name="Kelly W.J."/>
            <person name="Leahy S.C."/>
            <person name="Altermann E."/>
            <person name="Yeoman C.J."/>
            <person name="Dunne J.C."/>
            <person name="Kong Z."/>
            <person name="Pacheco D.M."/>
            <person name="Li D."/>
            <person name="Noel S.J."/>
            <person name="Moon C.D."/>
            <person name="Cookson A.L."/>
            <person name="Attwood G.T."/>
        </authorList>
    </citation>
    <scope>NUCLEOTIDE SEQUENCE [LARGE SCALE GENOMIC DNA]</scope>
    <source>
        <strain evidence="2">ATCC 51982 / DSM 14932 / B316</strain>
    </source>
</reference>
<dbReference type="eggNOG" id="ENOG5030ZEE">
    <property type="taxonomic scope" value="Bacteria"/>
</dbReference>
<accession>E0RXT9</accession>
<organism evidence="1 2">
    <name type="scientific">Butyrivibrio proteoclasticus (strain ATCC 51982 / DSM 14932 / B316)</name>
    <name type="common">Clostridium proteoclasticum</name>
    <dbReference type="NCBI Taxonomy" id="515622"/>
    <lineage>
        <taxon>Bacteria</taxon>
        <taxon>Bacillati</taxon>
        <taxon>Bacillota</taxon>
        <taxon>Clostridia</taxon>
        <taxon>Lachnospirales</taxon>
        <taxon>Lachnospiraceae</taxon>
        <taxon>Butyrivibrio</taxon>
    </lineage>
</organism>
<evidence type="ECO:0000313" key="2">
    <source>
        <dbReference type="Proteomes" id="UP000001299"/>
    </source>
</evidence>
<gene>
    <name evidence="1" type="ordered locus">bpr_I1931</name>
</gene>
<evidence type="ECO:0008006" key="3">
    <source>
        <dbReference type="Google" id="ProtNLM"/>
    </source>
</evidence>
<dbReference type="KEGG" id="bpb:bpr_I1931"/>
<dbReference type="EMBL" id="CP001810">
    <property type="protein sequence ID" value="ADL34665.1"/>
    <property type="molecule type" value="Genomic_DNA"/>
</dbReference>
<protein>
    <recommendedName>
        <fullName evidence="3">RloB-like protein</fullName>
    </recommendedName>
</protein>
<proteinExistence type="predicted"/>